<gene>
    <name evidence="3" type="primary">LOC136071896</name>
</gene>
<feature type="compositionally biased region" description="Polar residues" evidence="1">
    <location>
        <begin position="199"/>
        <end position="216"/>
    </location>
</feature>
<dbReference type="InterPro" id="IPR027417">
    <property type="entry name" value="P-loop_NTPase"/>
</dbReference>
<dbReference type="Gene3D" id="3.40.50.300">
    <property type="entry name" value="P-loop containing nucleotide triphosphate hydrolases"/>
    <property type="match status" value="1"/>
</dbReference>
<name>A0ABM4BWS5_HYDVU</name>
<evidence type="ECO:0000313" key="3">
    <source>
        <dbReference type="RefSeq" id="XP_065653653.1"/>
    </source>
</evidence>
<dbReference type="SUPFAM" id="SSF52540">
    <property type="entry name" value="P-loop containing nucleoside triphosphate hydrolases"/>
    <property type="match status" value="1"/>
</dbReference>
<evidence type="ECO:0000256" key="1">
    <source>
        <dbReference type="SAM" id="MobiDB-lite"/>
    </source>
</evidence>
<keyword evidence="2" id="KW-1185">Reference proteome</keyword>
<protein>
    <submittedName>
        <fullName evidence="3">Uncharacterized protein LOC136071896</fullName>
    </submittedName>
</protein>
<organism evidence="2 3">
    <name type="scientific">Hydra vulgaris</name>
    <name type="common">Hydra</name>
    <name type="synonym">Hydra attenuata</name>
    <dbReference type="NCBI Taxonomy" id="6087"/>
    <lineage>
        <taxon>Eukaryota</taxon>
        <taxon>Metazoa</taxon>
        <taxon>Cnidaria</taxon>
        <taxon>Hydrozoa</taxon>
        <taxon>Hydroidolina</taxon>
        <taxon>Anthoathecata</taxon>
        <taxon>Aplanulata</taxon>
        <taxon>Hydridae</taxon>
        <taxon>Hydra</taxon>
    </lineage>
</organism>
<reference evidence="3" key="1">
    <citation type="submission" date="2025-08" db="UniProtKB">
        <authorList>
            <consortium name="RefSeq"/>
        </authorList>
    </citation>
    <scope>IDENTIFICATION</scope>
</reference>
<feature type="region of interest" description="Disordered" evidence="1">
    <location>
        <begin position="199"/>
        <end position="221"/>
    </location>
</feature>
<accession>A0ABM4BWS5</accession>
<dbReference type="Pfam" id="PF00406">
    <property type="entry name" value="ADK"/>
    <property type="match status" value="1"/>
</dbReference>
<dbReference type="Proteomes" id="UP001652625">
    <property type="component" value="Chromosome 05"/>
</dbReference>
<proteinExistence type="predicted"/>
<dbReference type="GeneID" id="136071896"/>
<sequence>MGCILNKNVVAKKKDSVKTRRNTLVTKPTVKVAAGTGINIENSDLSQIIFIFGGPGSGKGTVVCNLVEMFKFRFICGEDLILSHLSTKLNEGSEVKNEVGSTYQLVKLLSEDSSMVTLHLVMELIKVEISKYPGEKVLVDMVPNMKFLLRSPTFVKDCVEEMIAFEETHPVAFAINLALDQNQLMANLNQKHARSNSTLAVQNTSSNGKVNSSNTSDEMDTSRTTHRFNIYMNSVKDFIAYFDNGSRLLNVDTSQGSVEGVWDGVKSYVLDSEICTPTNGIEQIVLIKTKENHYKDVDRERYPMLDVNCKDLVENIADASPVDIMSKLRCHMRKNAVDWKTFLVDVQGSSLCNITRLKEIKKKELLFLEQEIGQLDYFMHKLKRRTFRKKSMLRKCAQIYKSVTTSENEALIFPSDFDKELCHLIALCYLSA</sequence>
<evidence type="ECO:0000313" key="2">
    <source>
        <dbReference type="Proteomes" id="UP001652625"/>
    </source>
</evidence>
<dbReference type="RefSeq" id="XP_065653653.1">
    <property type="nucleotide sequence ID" value="XM_065797581.1"/>
</dbReference>